<feature type="non-terminal residue" evidence="4">
    <location>
        <position position="1"/>
    </location>
</feature>
<protein>
    <recommendedName>
        <fullName evidence="3">Xylanolytic transcriptional activator regulatory domain-containing protein</fullName>
    </recommendedName>
</protein>
<evidence type="ECO:0000259" key="3">
    <source>
        <dbReference type="Pfam" id="PF04082"/>
    </source>
</evidence>
<sequence>MQESTSPDWMGPSSEVDNTISRSPGTASNTLREALLSWTPYYSTHGNSSQPTGPWDELADWYWGYWEEIEDQLSGPLDNRIPPKSLRDELVLLYFKHVHPLCPIFDEVGFHTCYYCSDEDDSFLEVTTYHSCRDESPIALARAALLLSYWSPYSSEQLTNNYWVDQAFIHARAACLHEQQQCMTPPVSQGRMRLIWWSLVLRDRLVAFALRRSHRMHRRIPDIPLPSLGDFEIELHISPFVDVHHKRQYVNSFIAQCELSRVIAHIVMFQERRTYPETSDGRGLNINSELEEVALLHLQLDHFIERFEILMKQVSSKAIDRDGMPCQMTKIYHSSAVAALHLPYIAPTKGKYPVIHQTFSETALQYVRDAVTKIAKCTEALAYSEDSNDIPLAIGAWVALPIAVKVVFLSNGTNLENPSAEIQEMRTLMNLLRLIKSRFSGGRFLANVLGVVISQVFLVGNKNDRHEFNDVLQDAASMIDKGLAHGIMPSAKL</sequence>
<dbReference type="AlphaFoldDB" id="A0A3E2HNV4"/>
<gene>
    <name evidence="4" type="ORF">B7463_g1274</name>
</gene>
<keyword evidence="1" id="KW-0539">Nucleus</keyword>
<dbReference type="STRING" id="5539.A0A3E2HNV4"/>
<dbReference type="OMA" id="KEYANDW"/>
<feature type="non-terminal residue" evidence="4">
    <location>
        <position position="493"/>
    </location>
</feature>
<dbReference type="CDD" id="cd12148">
    <property type="entry name" value="fungal_TF_MHR"/>
    <property type="match status" value="1"/>
</dbReference>
<accession>A0A3E2HNV4</accession>
<dbReference type="EMBL" id="NCSJ02000013">
    <property type="protein sequence ID" value="RFU35027.1"/>
    <property type="molecule type" value="Genomic_DNA"/>
</dbReference>
<dbReference type="Pfam" id="PF04082">
    <property type="entry name" value="Fungal_trans"/>
    <property type="match status" value="1"/>
</dbReference>
<feature type="region of interest" description="Disordered" evidence="2">
    <location>
        <begin position="1"/>
        <end position="26"/>
    </location>
</feature>
<reference evidence="4 5" key="1">
    <citation type="submission" date="2018-05" db="EMBL/GenBank/DDBJ databases">
        <title>Draft genome sequence of Scytalidium lignicola DSM 105466, a ubiquitous saprotrophic fungus.</title>
        <authorList>
            <person name="Buettner E."/>
            <person name="Gebauer A.M."/>
            <person name="Hofrichter M."/>
            <person name="Liers C."/>
            <person name="Kellner H."/>
        </authorList>
    </citation>
    <scope>NUCLEOTIDE SEQUENCE [LARGE SCALE GENOMIC DNA]</scope>
    <source>
        <strain evidence="4 5">DSM 105466</strain>
    </source>
</reference>
<evidence type="ECO:0000256" key="1">
    <source>
        <dbReference type="ARBA" id="ARBA00023242"/>
    </source>
</evidence>
<organism evidence="4 5">
    <name type="scientific">Scytalidium lignicola</name>
    <name type="common">Hyphomycete</name>
    <dbReference type="NCBI Taxonomy" id="5539"/>
    <lineage>
        <taxon>Eukaryota</taxon>
        <taxon>Fungi</taxon>
        <taxon>Dikarya</taxon>
        <taxon>Ascomycota</taxon>
        <taxon>Pezizomycotina</taxon>
        <taxon>Leotiomycetes</taxon>
        <taxon>Leotiomycetes incertae sedis</taxon>
        <taxon>Scytalidium</taxon>
    </lineage>
</organism>
<dbReference type="PANTHER" id="PTHR47425:SF2">
    <property type="entry name" value="FARB-RELATED"/>
    <property type="match status" value="1"/>
</dbReference>
<proteinExistence type="predicted"/>
<dbReference type="GO" id="GO:0006351">
    <property type="term" value="P:DNA-templated transcription"/>
    <property type="evidence" value="ECO:0007669"/>
    <property type="project" value="InterPro"/>
</dbReference>
<comment type="caution">
    <text evidence="4">The sequence shown here is derived from an EMBL/GenBank/DDBJ whole genome shotgun (WGS) entry which is preliminary data.</text>
</comment>
<keyword evidence="5" id="KW-1185">Reference proteome</keyword>
<feature type="domain" description="Xylanolytic transcriptional activator regulatory" evidence="3">
    <location>
        <begin position="129"/>
        <end position="268"/>
    </location>
</feature>
<evidence type="ECO:0000313" key="5">
    <source>
        <dbReference type="Proteomes" id="UP000258309"/>
    </source>
</evidence>
<dbReference type="InterPro" id="IPR052761">
    <property type="entry name" value="Fungal_Detox/Toxin_TFs"/>
</dbReference>
<dbReference type="OrthoDB" id="5041285at2759"/>
<dbReference type="PANTHER" id="PTHR47425">
    <property type="entry name" value="FARB-RELATED"/>
    <property type="match status" value="1"/>
</dbReference>
<evidence type="ECO:0000256" key="2">
    <source>
        <dbReference type="SAM" id="MobiDB-lite"/>
    </source>
</evidence>
<dbReference type="GO" id="GO:0003677">
    <property type="term" value="F:DNA binding"/>
    <property type="evidence" value="ECO:0007669"/>
    <property type="project" value="InterPro"/>
</dbReference>
<dbReference type="InterPro" id="IPR007219">
    <property type="entry name" value="XnlR_reg_dom"/>
</dbReference>
<feature type="compositionally biased region" description="Polar residues" evidence="2">
    <location>
        <begin position="15"/>
        <end position="26"/>
    </location>
</feature>
<dbReference type="GO" id="GO:0008270">
    <property type="term" value="F:zinc ion binding"/>
    <property type="evidence" value="ECO:0007669"/>
    <property type="project" value="InterPro"/>
</dbReference>
<name>A0A3E2HNV4_SCYLI</name>
<evidence type="ECO:0000313" key="4">
    <source>
        <dbReference type="EMBL" id="RFU35027.1"/>
    </source>
</evidence>
<dbReference type="Proteomes" id="UP000258309">
    <property type="component" value="Unassembled WGS sequence"/>
</dbReference>